<keyword evidence="3 6" id="KW-0812">Transmembrane</keyword>
<keyword evidence="5 6" id="KW-0472">Membrane</keyword>
<dbReference type="GO" id="GO:0016192">
    <property type="term" value="P:vesicle-mediated transport"/>
    <property type="evidence" value="ECO:0007669"/>
    <property type="project" value="InterPro"/>
</dbReference>
<accession>C3Y096</accession>
<feature type="transmembrane region" description="Helical" evidence="6">
    <location>
        <begin position="53"/>
        <end position="84"/>
    </location>
</feature>
<evidence type="ECO:0000313" key="7">
    <source>
        <dbReference type="EMBL" id="EEN66169.1"/>
    </source>
</evidence>
<comment type="similarity">
    <text evidence="2">Belongs to the cornichon family.</text>
</comment>
<dbReference type="InParanoid" id="C3Y096"/>
<dbReference type="AlphaFoldDB" id="C3Y096"/>
<dbReference type="GO" id="GO:0016020">
    <property type="term" value="C:membrane"/>
    <property type="evidence" value="ECO:0007669"/>
    <property type="project" value="UniProtKB-SubCell"/>
</dbReference>
<organism>
    <name type="scientific">Branchiostoma floridae</name>
    <name type="common">Florida lancelet</name>
    <name type="synonym">Amphioxus</name>
    <dbReference type="NCBI Taxonomy" id="7739"/>
    <lineage>
        <taxon>Eukaryota</taxon>
        <taxon>Metazoa</taxon>
        <taxon>Chordata</taxon>
        <taxon>Cephalochordata</taxon>
        <taxon>Leptocardii</taxon>
        <taxon>Amphioxiformes</taxon>
        <taxon>Branchiostomatidae</taxon>
        <taxon>Branchiostoma</taxon>
    </lineage>
</organism>
<dbReference type="STRING" id="7739.C3Y096"/>
<proteinExistence type="inferred from homology"/>
<evidence type="ECO:0000256" key="3">
    <source>
        <dbReference type="ARBA" id="ARBA00022692"/>
    </source>
</evidence>
<feature type="transmembrane region" description="Helical" evidence="6">
    <location>
        <begin position="7"/>
        <end position="28"/>
    </location>
</feature>
<evidence type="ECO:0000256" key="1">
    <source>
        <dbReference type="ARBA" id="ARBA00004141"/>
    </source>
</evidence>
<name>C3Y096_BRAFL</name>
<evidence type="ECO:0000256" key="6">
    <source>
        <dbReference type="SAM" id="Phobius"/>
    </source>
</evidence>
<protein>
    <submittedName>
        <fullName evidence="7">Uncharacterized protein</fullName>
    </submittedName>
</protein>
<evidence type="ECO:0000256" key="4">
    <source>
        <dbReference type="ARBA" id="ARBA00022989"/>
    </source>
</evidence>
<dbReference type="eggNOG" id="KOG2729">
    <property type="taxonomic scope" value="Eukaryota"/>
</dbReference>
<evidence type="ECO:0000256" key="5">
    <source>
        <dbReference type="ARBA" id="ARBA00023136"/>
    </source>
</evidence>
<dbReference type="PANTHER" id="PTHR12290">
    <property type="entry name" value="CORNICHON-RELATED"/>
    <property type="match status" value="1"/>
</dbReference>
<comment type="subcellular location">
    <subcellularLocation>
        <location evidence="1">Membrane</location>
        <topology evidence="1">Multi-pass membrane protein</topology>
    </subcellularLocation>
</comment>
<dbReference type="Pfam" id="PF03311">
    <property type="entry name" value="Cornichon"/>
    <property type="match status" value="1"/>
</dbReference>
<dbReference type="EMBL" id="GG666478">
    <property type="protein sequence ID" value="EEN66169.1"/>
    <property type="molecule type" value="Genomic_DNA"/>
</dbReference>
<evidence type="ECO:0000256" key="2">
    <source>
        <dbReference type="ARBA" id="ARBA00010095"/>
    </source>
</evidence>
<dbReference type="InterPro" id="IPR003377">
    <property type="entry name" value="Cornichon"/>
</dbReference>
<sequence>MAFTFAAFCYIVALLLSACLIFFAIWHVSISDSLDLYTDLNTDLFSQLVLPEYIIHGFFCLLFLLAGEFFSLALNIPLIAYHVYRWEE</sequence>
<dbReference type="SMART" id="SM01398">
    <property type="entry name" value="Cornichon"/>
    <property type="match status" value="1"/>
</dbReference>
<keyword evidence="4 6" id="KW-1133">Transmembrane helix</keyword>
<reference evidence="7" key="1">
    <citation type="journal article" date="2008" name="Nature">
        <title>The amphioxus genome and the evolution of the chordate karyotype.</title>
        <authorList>
            <consortium name="US DOE Joint Genome Institute (JGI-PGF)"/>
            <person name="Putnam N.H."/>
            <person name="Butts T."/>
            <person name="Ferrier D.E.K."/>
            <person name="Furlong R.F."/>
            <person name="Hellsten U."/>
            <person name="Kawashima T."/>
            <person name="Robinson-Rechavi M."/>
            <person name="Shoguchi E."/>
            <person name="Terry A."/>
            <person name="Yu J.-K."/>
            <person name="Benito-Gutierrez E.L."/>
            <person name="Dubchak I."/>
            <person name="Garcia-Fernandez J."/>
            <person name="Gibson-Brown J.J."/>
            <person name="Grigoriev I.V."/>
            <person name="Horton A.C."/>
            <person name="de Jong P.J."/>
            <person name="Jurka J."/>
            <person name="Kapitonov V.V."/>
            <person name="Kohara Y."/>
            <person name="Kuroki Y."/>
            <person name="Lindquist E."/>
            <person name="Lucas S."/>
            <person name="Osoegawa K."/>
            <person name="Pennacchio L.A."/>
            <person name="Salamov A.A."/>
            <person name="Satou Y."/>
            <person name="Sauka-Spengler T."/>
            <person name="Schmutz J."/>
            <person name="Shin-I T."/>
            <person name="Toyoda A."/>
            <person name="Bronner-Fraser M."/>
            <person name="Fujiyama A."/>
            <person name="Holland L.Z."/>
            <person name="Holland P.W.H."/>
            <person name="Satoh N."/>
            <person name="Rokhsar D.S."/>
        </authorList>
    </citation>
    <scope>NUCLEOTIDE SEQUENCE [LARGE SCALE GENOMIC DNA]</scope>
    <source>
        <strain evidence="7">S238N-H82</strain>
        <tissue evidence="7">Testes</tissue>
    </source>
</reference>
<gene>
    <name evidence="7" type="ORF">BRAFLDRAFT_216921</name>
</gene>